<sequence>MFDTLFERNFIPWKFYPKRAVFEPGRDGTYRGPRKEITKLTLVLKKPDPETLLRPLAGSVDESYELALNTDGTATIAANSTIGLVRGLTTMTQLFFKHSDGQVYTKLAPVKIFDAPKFPHRGLNMDVSRSYYPVKDIKRQIDALGYTKFNRLHLHITDSQSWPLVIPDLPWLTWKGAYQYDMIYTPTDISDIQYYAALHGISVVIETDMPGHTTSIGYGYPNLITAFEEDDWATYAAQPPSGTLKLNSQEVFVFLEKLWNDLLPRLKPLSAYYHTGGDEVNKNAYRFDETVNSSDPAVLQPYMQSFVNFNHDAVRHAGMVPIVWEEMLLEWNLTLGRDVVVQTWQSSAAVQQVVAKGHKALVGNYNFWYLDCGQGQWIDFPPDSSEGFWPYADYCSPRKNWRLIYSLDPLDGIPANQTHLVIGGEAHIWGEQTDAVNVDRMVWPRAAAVAEVLWSGAKDAEGRNRSQVEASPRLAEMRERLVTRGVGSEPVHMPYCTMEDKGCIW</sequence>
<dbReference type="EMBL" id="ML975164">
    <property type="protein sequence ID" value="KAF1810839.1"/>
    <property type="molecule type" value="Genomic_DNA"/>
</dbReference>
<gene>
    <name evidence="11 13" type="ORF">P152DRAFT_467564</name>
</gene>
<evidence type="ECO:0000256" key="5">
    <source>
        <dbReference type="ARBA" id="ARBA00023180"/>
    </source>
</evidence>
<evidence type="ECO:0000256" key="3">
    <source>
        <dbReference type="ARBA" id="ARBA00022729"/>
    </source>
</evidence>
<dbReference type="GO" id="GO:0005975">
    <property type="term" value="P:carbohydrate metabolic process"/>
    <property type="evidence" value="ECO:0007669"/>
    <property type="project" value="InterPro"/>
</dbReference>
<dbReference type="AlphaFoldDB" id="A0A6G1FZ49"/>
<dbReference type="InterPro" id="IPR017853">
    <property type="entry name" value="GH"/>
</dbReference>
<evidence type="ECO:0000259" key="10">
    <source>
        <dbReference type="Pfam" id="PF14845"/>
    </source>
</evidence>
<feature type="domain" description="Beta-hexosaminidase eukaryotic type N-terminal" evidence="10">
    <location>
        <begin position="2"/>
        <end position="94"/>
    </location>
</feature>
<dbReference type="OrthoDB" id="428480at2759"/>
<evidence type="ECO:0000313" key="12">
    <source>
        <dbReference type="Proteomes" id="UP000504638"/>
    </source>
</evidence>
<reference evidence="13" key="3">
    <citation type="submission" date="2025-04" db="UniProtKB">
        <authorList>
            <consortium name="RefSeq"/>
        </authorList>
    </citation>
    <scope>IDENTIFICATION</scope>
    <source>
        <strain evidence="13">CBS 781.70</strain>
    </source>
</reference>
<dbReference type="PIRSF" id="PIRSF001093">
    <property type="entry name" value="B-hxosamndse_ab_euk"/>
    <property type="match status" value="1"/>
</dbReference>
<evidence type="ECO:0000256" key="1">
    <source>
        <dbReference type="ARBA" id="ARBA00001231"/>
    </source>
</evidence>
<dbReference type="InterPro" id="IPR015883">
    <property type="entry name" value="Glyco_hydro_20_cat"/>
</dbReference>
<evidence type="ECO:0000259" key="9">
    <source>
        <dbReference type="Pfam" id="PF00728"/>
    </source>
</evidence>
<dbReference type="GO" id="GO:0016231">
    <property type="term" value="F:beta-N-acetylglucosaminidase activity"/>
    <property type="evidence" value="ECO:0007669"/>
    <property type="project" value="TreeGrafter"/>
</dbReference>
<accession>A0A6G1FZ49</accession>
<dbReference type="EC" id="3.2.1.52" evidence="7"/>
<keyword evidence="12" id="KW-1185">Reference proteome</keyword>
<dbReference type="InterPro" id="IPR025705">
    <property type="entry name" value="Beta_hexosaminidase_sua/sub"/>
</dbReference>
<keyword evidence="3" id="KW-0732">Signal</keyword>
<comment type="similarity">
    <text evidence="2 7">Belongs to the glycosyl hydrolase 20 family.</text>
</comment>
<organism evidence="11">
    <name type="scientific">Eremomyces bilateralis CBS 781.70</name>
    <dbReference type="NCBI Taxonomy" id="1392243"/>
    <lineage>
        <taxon>Eukaryota</taxon>
        <taxon>Fungi</taxon>
        <taxon>Dikarya</taxon>
        <taxon>Ascomycota</taxon>
        <taxon>Pezizomycotina</taxon>
        <taxon>Dothideomycetes</taxon>
        <taxon>Dothideomycetes incertae sedis</taxon>
        <taxon>Eremomycetales</taxon>
        <taxon>Eremomycetaceae</taxon>
        <taxon>Eremomyces</taxon>
    </lineage>
</organism>
<dbReference type="GO" id="GO:0030203">
    <property type="term" value="P:glycosaminoglycan metabolic process"/>
    <property type="evidence" value="ECO:0007669"/>
    <property type="project" value="TreeGrafter"/>
</dbReference>
<evidence type="ECO:0000313" key="11">
    <source>
        <dbReference type="EMBL" id="KAF1810839.1"/>
    </source>
</evidence>
<evidence type="ECO:0000256" key="6">
    <source>
        <dbReference type="ARBA" id="ARBA00023295"/>
    </source>
</evidence>
<dbReference type="SUPFAM" id="SSF55545">
    <property type="entry name" value="beta-N-acetylhexosaminidase-like domain"/>
    <property type="match status" value="1"/>
</dbReference>
<evidence type="ECO:0000256" key="8">
    <source>
        <dbReference type="PIRSR" id="PIRSR001093-1"/>
    </source>
</evidence>
<dbReference type="InterPro" id="IPR029018">
    <property type="entry name" value="Hex-like_dom2"/>
</dbReference>
<reference evidence="11 13" key="1">
    <citation type="submission" date="2020-01" db="EMBL/GenBank/DDBJ databases">
        <authorList>
            <consortium name="DOE Joint Genome Institute"/>
            <person name="Haridas S."/>
            <person name="Albert R."/>
            <person name="Binder M."/>
            <person name="Bloem J."/>
            <person name="Labutti K."/>
            <person name="Salamov A."/>
            <person name="Andreopoulos B."/>
            <person name="Baker S.E."/>
            <person name="Barry K."/>
            <person name="Bills G."/>
            <person name="Bluhm B.H."/>
            <person name="Cannon C."/>
            <person name="Castanera R."/>
            <person name="Culley D.E."/>
            <person name="Daum C."/>
            <person name="Ezra D."/>
            <person name="Gonzalez J.B."/>
            <person name="Henrissat B."/>
            <person name="Kuo A."/>
            <person name="Liang C."/>
            <person name="Lipzen A."/>
            <person name="Lutzoni F."/>
            <person name="Magnuson J."/>
            <person name="Mondo S."/>
            <person name="Nolan M."/>
            <person name="Ohm R."/>
            <person name="Pangilinan J."/>
            <person name="Park H.-J."/>
            <person name="Ramirez L."/>
            <person name="Alfaro M."/>
            <person name="Sun H."/>
            <person name="Tritt A."/>
            <person name="Yoshinaga Y."/>
            <person name="Zwiers L.-H."/>
            <person name="Turgeon B.G."/>
            <person name="Goodwin S.B."/>
            <person name="Spatafora J.W."/>
            <person name="Crous P.W."/>
            <person name="Grigoriev I.V."/>
        </authorList>
    </citation>
    <scope>NUCLEOTIDE SEQUENCE</scope>
    <source>
        <strain evidence="11 13">CBS 781.70</strain>
    </source>
</reference>
<keyword evidence="6 7" id="KW-0326">Glycosidase</keyword>
<dbReference type="Gene3D" id="3.20.20.80">
    <property type="entry name" value="Glycosidases"/>
    <property type="match status" value="1"/>
</dbReference>
<dbReference type="InterPro" id="IPR029019">
    <property type="entry name" value="HEX_eukaryotic_N"/>
</dbReference>
<dbReference type="PANTHER" id="PTHR22600">
    <property type="entry name" value="BETA-HEXOSAMINIDASE"/>
    <property type="match status" value="1"/>
</dbReference>
<keyword evidence="4 7" id="KW-0378">Hydrolase</keyword>
<evidence type="ECO:0000256" key="4">
    <source>
        <dbReference type="ARBA" id="ARBA00022801"/>
    </source>
</evidence>
<dbReference type="GO" id="GO:0016020">
    <property type="term" value="C:membrane"/>
    <property type="evidence" value="ECO:0007669"/>
    <property type="project" value="TreeGrafter"/>
</dbReference>
<dbReference type="Proteomes" id="UP000504638">
    <property type="component" value="Unplaced"/>
</dbReference>
<evidence type="ECO:0000256" key="2">
    <source>
        <dbReference type="ARBA" id="ARBA00006285"/>
    </source>
</evidence>
<dbReference type="Gene3D" id="3.30.379.10">
    <property type="entry name" value="Chitobiase/beta-hexosaminidase domain 2-like"/>
    <property type="match status" value="1"/>
</dbReference>
<feature type="active site" description="Proton donor" evidence="8">
    <location>
        <position position="279"/>
    </location>
</feature>
<dbReference type="PANTHER" id="PTHR22600:SF58">
    <property type="entry name" value="BETA-HEXOSAMINIDASE"/>
    <property type="match status" value="1"/>
</dbReference>
<dbReference type="RefSeq" id="XP_033532470.1">
    <property type="nucleotide sequence ID" value="XM_033680775.1"/>
</dbReference>
<feature type="domain" description="Glycoside hydrolase family 20 catalytic" evidence="9">
    <location>
        <begin position="118"/>
        <end position="456"/>
    </location>
</feature>
<dbReference type="PRINTS" id="PR00738">
    <property type="entry name" value="GLHYDRLASE20"/>
</dbReference>
<protein>
    <recommendedName>
        <fullName evidence="7">Beta-hexosaminidase</fullName>
        <ecNumber evidence="7">3.2.1.52</ecNumber>
    </recommendedName>
</protein>
<keyword evidence="5" id="KW-0325">Glycoprotein</keyword>
<proteinExistence type="inferred from homology"/>
<dbReference type="Pfam" id="PF14845">
    <property type="entry name" value="Glycohydro_20b2"/>
    <property type="match status" value="1"/>
</dbReference>
<dbReference type="GeneID" id="54421345"/>
<reference evidence="13" key="2">
    <citation type="submission" date="2020-04" db="EMBL/GenBank/DDBJ databases">
        <authorList>
            <consortium name="NCBI Genome Project"/>
        </authorList>
    </citation>
    <scope>NUCLEOTIDE SEQUENCE</scope>
    <source>
        <strain evidence="13">CBS 781.70</strain>
    </source>
</reference>
<name>A0A6G1FZ49_9PEZI</name>
<evidence type="ECO:0000313" key="13">
    <source>
        <dbReference type="RefSeq" id="XP_033532470.1"/>
    </source>
</evidence>
<dbReference type="Pfam" id="PF00728">
    <property type="entry name" value="Glyco_hydro_20"/>
    <property type="match status" value="1"/>
</dbReference>
<dbReference type="FunFam" id="3.20.20.80:FF:000063">
    <property type="entry name" value="Beta-hexosaminidase"/>
    <property type="match status" value="1"/>
</dbReference>
<evidence type="ECO:0000256" key="7">
    <source>
        <dbReference type="PIRNR" id="PIRNR001093"/>
    </source>
</evidence>
<comment type="catalytic activity">
    <reaction evidence="1 7">
        <text>Hydrolysis of terminal non-reducing N-acetyl-D-hexosamine residues in N-acetyl-beta-D-hexosaminides.</text>
        <dbReference type="EC" id="3.2.1.52"/>
    </reaction>
</comment>
<dbReference type="SUPFAM" id="SSF51445">
    <property type="entry name" value="(Trans)glycosidases"/>
    <property type="match status" value="1"/>
</dbReference>